<comment type="caution">
    <text evidence="2">The sequence shown here is derived from an EMBL/GenBank/DDBJ whole genome shotgun (WGS) entry which is preliminary data.</text>
</comment>
<keyword evidence="3" id="KW-1185">Reference proteome</keyword>
<name>A0ABS8EL36_9FLAO</name>
<dbReference type="Gene3D" id="3.90.840.10">
    <property type="entry name" value="Thiol-activated cytolysin superfamily/Thiol-activated cytolysin, alpha-beta domain"/>
    <property type="match status" value="1"/>
</dbReference>
<dbReference type="RefSeq" id="WP_227476091.1">
    <property type="nucleotide sequence ID" value="NZ_JAFMPT010000003.1"/>
</dbReference>
<reference evidence="2" key="1">
    <citation type="submission" date="2021-03" db="EMBL/GenBank/DDBJ databases">
        <authorList>
            <person name="Ping X."/>
        </authorList>
    </citation>
    <scope>NUCLEOTIDE SEQUENCE</scope>
    <source>
        <strain evidence="2">E313</strain>
    </source>
</reference>
<accession>A0ABS8EL36</accession>
<dbReference type="SUPFAM" id="SSF56978">
    <property type="entry name" value="Perfringolysin"/>
    <property type="match status" value="1"/>
</dbReference>
<dbReference type="EMBL" id="JAFMPT010000003">
    <property type="protein sequence ID" value="MCC1483641.1"/>
    <property type="molecule type" value="Genomic_DNA"/>
</dbReference>
<dbReference type="Pfam" id="PF01289">
    <property type="entry name" value="Thiol_cytolysin"/>
    <property type="match status" value="1"/>
</dbReference>
<dbReference type="InterPro" id="IPR001869">
    <property type="entry name" value="Thiol_cytolysin"/>
</dbReference>
<dbReference type="InterPro" id="IPR036363">
    <property type="entry name" value="Thiol_cytolysin_ab_sf"/>
</dbReference>
<dbReference type="InterPro" id="IPR036359">
    <property type="entry name" value="Thiol_cytolysin_sf"/>
</dbReference>
<feature type="signal peptide" evidence="1">
    <location>
        <begin position="1"/>
        <end position="26"/>
    </location>
</feature>
<reference evidence="2" key="2">
    <citation type="submission" date="2021-10" db="EMBL/GenBank/DDBJ databases">
        <title>Genome of Winogradskyella sp. E313.</title>
        <authorList>
            <person name="Zhou Y."/>
        </authorList>
    </citation>
    <scope>NUCLEOTIDE SEQUENCE</scope>
    <source>
        <strain evidence="2">E313</strain>
    </source>
</reference>
<dbReference type="Proteomes" id="UP000778797">
    <property type="component" value="Unassembled WGS sequence"/>
</dbReference>
<evidence type="ECO:0000313" key="2">
    <source>
        <dbReference type="EMBL" id="MCC1483641.1"/>
    </source>
</evidence>
<feature type="chain" id="PRO_5046779672" evidence="1">
    <location>
        <begin position="27"/>
        <end position="652"/>
    </location>
</feature>
<dbReference type="Gene3D" id="3.30.1040.20">
    <property type="match status" value="1"/>
</dbReference>
<dbReference type="Gene3D" id="3.40.30.40">
    <property type="entry name" value="Perfringolysin"/>
    <property type="match status" value="1"/>
</dbReference>
<dbReference type="PRINTS" id="PR01400">
    <property type="entry name" value="TACYTOLYSIN"/>
</dbReference>
<sequence>MKPQSKTQFRLVITLCIMLILNYSCSDSDEATDPDIPDLNTFQDVINNGGEFEDFPQGRSEEITNDEVSVENQDFDREDENDNTITERFICTTQTVSVTAGNGTFPLFNPNAEIVYPGNLLQGATLNDATPRPIPVRRAGGTISYNINDGNPNSSFRVDEVSRSSIQNGINSIIANATGATPANFQLDIIQIESEQQLALEMGIDINTYTTQVAADLSLNQESSFNSTLVRLTQQYYTMSFDLPTSLDEIFDESVTPEQLSTFVQNDNPAAFISSVTYGRIFYMLIESTSSREEMSAQLNLAYESFGNSVEGEIAVDQTEALDNLSIKVIAYGGDSRGAFELAGETNIQTIANNLAESVDIRQGLPLSYVVRSVERPDIIVGTNISTEYDIVNCELRGILPPQGYLSLVDLFANDEDGGGIGAMLHVAESNVLVFNKLGTRYAWFNGNSGEIKRVFGIKDPNSPLGEVPLDDVGAAIQLGDTRLFLFDESGLLVSIMEYDISDPALTTNGDAPTTPIGNYQLDTNGTPIIDTTNRLFGSFANFQFAGRGFGAGARVGAETFAFFESTGNEYALFINSESSGIRWENPLASSTWFDDRPNEGGRMIFDEVGAISFINLGGSNGRWLIVNESGNEIFEYRSTPTRALEGPWIIN</sequence>
<organism evidence="2 3">
    <name type="scientific">Winogradskyella immobilis</name>
    <dbReference type="NCBI Taxonomy" id="2816852"/>
    <lineage>
        <taxon>Bacteria</taxon>
        <taxon>Pseudomonadati</taxon>
        <taxon>Bacteroidota</taxon>
        <taxon>Flavobacteriia</taxon>
        <taxon>Flavobacteriales</taxon>
        <taxon>Flavobacteriaceae</taxon>
        <taxon>Winogradskyella</taxon>
    </lineage>
</organism>
<keyword evidence="1" id="KW-0732">Signal</keyword>
<proteinExistence type="predicted"/>
<gene>
    <name evidence="2" type="ORF">J1C55_03480</name>
</gene>
<evidence type="ECO:0000256" key="1">
    <source>
        <dbReference type="SAM" id="SignalP"/>
    </source>
</evidence>
<protein>
    <submittedName>
        <fullName evidence="2">Thiol-activated cytolysin family protein</fullName>
    </submittedName>
</protein>
<evidence type="ECO:0000313" key="3">
    <source>
        <dbReference type="Proteomes" id="UP000778797"/>
    </source>
</evidence>